<comment type="caution">
    <text evidence="6">The sequence shown here is derived from an EMBL/GenBank/DDBJ whole genome shotgun (WGS) entry which is preliminary data.</text>
</comment>
<evidence type="ECO:0000313" key="7">
    <source>
        <dbReference type="Proteomes" id="UP000596742"/>
    </source>
</evidence>
<evidence type="ECO:0000313" key="6">
    <source>
        <dbReference type="EMBL" id="VDI73651.1"/>
    </source>
</evidence>
<organism evidence="6 7">
    <name type="scientific">Mytilus galloprovincialis</name>
    <name type="common">Mediterranean mussel</name>
    <dbReference type="NCBI Taxonomy" id="29158"/>
    <lineage>
        <taxon>Eukaryota</taxon>
        <taxon>Metazoa</taxon>
        <taxon>Spiralia</taxon>
        <taxon>Lophotrochozoa</taxon>
        <taxon>Mollusca</taxon>
        <taxon>Bivalvia</taxon>
        <taxon>Autobranchia</taxon>
        <taxon>Pteriomorphia</taxon>
        <taxon>Mytilida</taxon>
        <taxon>Mytiloidea</taxon>
        <taxon>Mytilidae</taxon>
        <taxon>Mytilinae</taxon>
        <taxon>Mytilus</taxon>
    </lineage>
</organism>
<sequence length="434" mass="49866">MSTDSSDSDDTEDTQFTEIDSSPDGIKLRQKILTVIKRIKINRKSGTRLRNGKTVKGRQIEAETNSTEDKEFQPALESNDYNLSWRKPGLAVFIINSRFEHQPYRPFAETDCHYMVKLFKHLGFEVRLLKDLKGQDLWRELIAIQTSITIEYDCFVCVISSHGAELPLSRFWDSQRKLREHVIYTRDGSIPTDKILNIFNDEGCKNLQGKPRIFFIQACRCVMGADEDLDVDKGVDIEVTRTRIHEQDYPVFHFKRRSKYNFDNTKDEVKKASKSDENENCDFILDETLLTTSKADTRGRPEDHHRKVSSGRFHSAEPASFCFIPCHEDFLVMFSSASERIAWSDSGKGGWLMYCIYKVFKGLLNAEFKTDLLYILVGVCDKMARGLAAATPSDPLRNRTKSAATIYHMLTKDIYLQPKHVMKQSVCSGQFEGK</sequence>
<evidence type="ECO:0000259" key="5">
    <source>
        <dbReference type="PROSITE" id="PS50208"/>
    </source>
</evidence>
<feature type="compositionally biased region" description="Acidic residues" evidence="3">
    <location>
        <begin position="1"/>
        <end position="15"/>
    </location>
</feature>
<dbReference type="InterPro" id="IPR002138">
    <property type="entry name" value="Pept_C14_p10"/>
</dbReference>
<dbReference type="InterPro" id="IPR029030">
    <property type="entry name" value="Caspase-like_dom_sf"/>
</dbReference>
<dbReference type="SUPFAM" id="SSF52129">
    <property type="entry name" value="Caspase-like"/>
    <property type="match status" value="1"/>
</dbReference>
<dbReference type="Gene3D" id="3.30.70.1470">
    <property type="entry name" value="Caspase-like"/>
    <property type="match status" value="1"/>
</dbReference>
<feature type="domain" description="Caspase family p10" evidence="4">
    <location>
        <begin position="324"/>
        <end position="418"/>
    </location>
</feature>
<name>A0A8B6H4G1_MYTGA</name>
<dbReference type="PANTHER" id="PTHR10454:SF210">
    <property type="entry name" value="CASPASE-2"/>
    <property type="match status" value="1"/>
</dbReference>
<reference evidence="6" key="1">
    <citation type="submission" date="2018-11" db="EMBL/GenBank/DDBJ databases">
        <authorList>
            <person name="Alioto T."/>
            <person name="Alioto T."/>
        </authorList>
    </citation>
    <scope>NUCLEOTIDE SEQUENCE</scope>
</reference>
<proteinExistence type="inferred from homology"/>
<dbReference type="EMBL" id="UYJE01009450">
    <property type="protein sequence ID" value="VDI73651.1"/>
    <property type="molecule type" value="Genomic_DNA"/>
</dbReference>
<dbReference type="PRINTS" id="PR00376">
    <property type="entry name" value="IL1BCENZYME"/>
</dbReference>
<dbReference type="GO" id="GO:0006508">
    <property type="term" value="P:proteolysis"/>
    <property type="evidence" value="ECO:0007669"/>
    <property type="project" value="InterPro"/>
</dbReference>
<dbReference type="PROSITE" id="PS50208">
    <property type="entry name" value="CASPASE_P20"/>
    <property type="match status" value="1"/>
</dbReference>
<dbReference type="PROSITE" id="PS50207">
    <property type="entry name" value="CASPASE_P10"/>
    <property type="match status" value="1"/>
</dbReference>
<dbReference type="Proteomes" id="UP000596742">
    <property type="component" value="Unassembled WGS sequence"/>
</dbReference>
<evidence type="ECO:0000256" key="3">
    <source>
        <dbReference type="SAM" id="MobiDB-lite"/>
    </source>
</evidence>
<protein>
    <recommendedName>
        <fullName evidence="8">Caspase family p20 domain-containing protein</fullName>
    </recommendedName>
</protein>
<dbReference type="GO" id="GO:0004197">
    <property type="term" value="F:cysteine-type endopeptidase activity"/>
    <property type="evidence" value="ECO:0007669"/>
    <property type="project" value="InterPro"/>
</dbReference>
<dbReference type="Gene3D" id="3.40.50.1460">
    <property type="match status" value="1"/>
</dbReference>
<feature type="region of interest" description="Disordered" evidence="3">
    <location>
        <begin position="1"/>
        <end position="22"/>
    </location>
</feature>
<gene>
    <name evidence="6" type="ORF">MGAL_10B021829</name>
</gene>
<keyword evidence="7" id="KW-1185">Reference proteome</keyword>
<evidence type="ECO:0000256" key="2">
    <source>
        <dbReference type="RuleBase" id="RU003971"/>
    </source>
</evidence>
<dbReference type="Pfam" id="PF00656">
    <property type="entry name" value="Peptidase_C14"/>
    <property type="match status" value="1"/>
</dbReference>
<evidence type="ECO:0000256" key="1">
    <source>
        <dbReference type="ARBA" id="ARBA00010134"/>
    </source>
</evidence>
<dbReference type="AlphaFoldDB" id="A0A8B6H4G1"/>
<dbReference type="GO" id="GO:0043525">
    <property type="term" value="P:positive regulation of neuron apoptotic process"/>
    <property type="evidence" value="ECO:0007669"/>
    <property type="project" value="TreeGrafter"/>
</dbReference>
<dbReference type="OrthoDB" id="6046974at2759"/>
<dbReference type="InterPro" id="IPR002398">
    <property type="entry name" value="Pept_C14"/>
</dbReference>
<accession>A0A8B6H4G1</accession>
<dbReference type="PANTHER" id="PTHR10454">
    <property type="entry name" value="CASPASE"/>
    <property type="match status" value="1"/>
</dbReference>
<dbReference type="InterPro" id="IPR011600">
    <property type="entry name" value="Pept_C14_caspase"/>
</dbReference>
<evidence type="ECO:0008006" key="8">
    <source>
        <dbReference type="Google" id="ProtNLM"/>
    </source>
</evidence>
<comment type="similarity">
    <text evidence="1 2">Belongs to the peptidase C14A family.</text>
</comment>
<dbReference type="InterPro" id="IPR015917">
    <property type="entry name" value="Pept_C14A"/>
</dbReference>
<dbReference type="GO" id="GO:0005737">
    <property type="term" value="C:cytoplasm"/>
    <property type="evidence" value="ECO:0007669"/>
    <property type="project" value="TreeGrafter"/>
</dbReference>
<dbReference type="SMART" id="SM00115">
    <property type="entry name" value="CASc"/>
    <property type="match status" value="1"/>
</dbReference>
<dbReference type="InterPro" id="IPR001309">
    <property type="entry name" value="Pept_C14_p20"/>
</dbReference>
<feature type="domain" description="Caspase family p20" evidence="5">
    <location>
        <begin position="87"/>
        <end position="220"/>
    </location>
</feature>
<evidence type="ECO:0000259" key="4">
    <source>
        <dbReference type="PROSITE" id="PS50207"/>
    </source>
</evidence>
<dbReference type="GO" id="GO:0006915">
    <property type="term" value="P:apoptotic process"/>
    <property type="evidence" value="ECO:0007669"/>
    <property type="project" value="TreeGrafter"/>
</dbReference>